<keyword evidence="1" id="KW-0812">Transmembrane</keyword>
<feature type="transmembrane region" description="Helical" evidence="1">
    <location>
        <begin position="104"/>
        <end position="122"/>
    </location>
</feature>
<dbReference type="AlphaFoldDB" id="K2IKB4"/>
<name>K2IKB4_9GAMM</name>
<dbReference type="InterPro" id="IPR021257">
    <property type="entry name" value="DUF2809"/>
</dbReference>
<proteinExistence type="predicted"/>
<evidence type="ECO:0000313" key="2">
    <source>
        <dbReference type="EMBL" id="EKE70586.1"/>
    </source>
</evidence>
<dbReference type="Proteomes" id="UP000006755">
    <property type="component" value="Unassembled WGS sequence"/>
</dbReference>
<feature type="transmembrane region" description="Helical" evidence="1">
    <location>
        <begin position="60"/>
        <end position="84"/>
    </location>
</feature>
<dbReference type="STRING" id="745411.B3C1_13648"/>
<keyword evidence="1" id="KW-1133">Transmembrane helix</keyword>
<gene>
    <name evidence="2" type="ORF">B3C1_13648</name>
</gene>
<evidence type="ECO:0000256" key="1">
    <source>
        <dbReference type="SAM" id="Phobius"/>
    </source>
</evidence>
<dbReference type="EMBL" id="AMRI01000020">
    <property type="protein sequence ID" value="EKE70586.1"/>
    <property type="molecule type" value="Genomic_DNA"/>
</dbReference>
<dbReference type="Pfam" id="PF10990">
    <property type="entry name" value="DUF2809"/>
    <property type="match status" value="1"/>
</dbReference>
<dbReference type="eggNOG" id="ENOG503314C">
    <property type="taxonomic scope" value="Bacteria"/>
</dbReference>
<dbReference type="RefSeq" id="WP_008485527.1">
    <property type="nucleotide sequence ID" value="NZ_AMRI01000020.1"/>
</dbReference>
<keyword evidence="1" id="KW-0472">Membrane</keyword>
<evidence type="ECO:0000313" key="3">
    <source>
        <dbReference type="Proteomes" id="UP000006755"/>
    </source>
</evidence>
<keyword evidence="3" id="KW-1185">Reference proteome</keyword>
<sequence>MMFRFSPPYALLALLLFLVELAIALFVKDNLIRPFVGDLLVVVLLYCLAATFVQCRPWLLALGVLAFAWLIEWGQYFQLVTLLGLQDNRLARIVIGSTFDPLDLLAYSLGALLAAVLASRFGRVRDKKRP</sequence>
<comment type="caution">
    <text evidence="2">The sequence shown here is derived from an EMBL/GenBank/DDBJ whole genome shotgun (WGS) entry which is preliminary data.</text>
</comment>
<reference evidence="2 3" key="1">
    <citation type="journal article" date="2012" name="J. Bacteriol.">
        <title>Genome Sequence of Gallaecimonas xiamenensis Type Strain 3-C-1.</title>
        <authorList>
            <person name="Lai Q."/>
            <person name="Wang L."/>
            <person name="Wang W."/>
            <person name="Shao Z."/>
        </authorList>
    </citation>
    <scope>NUCLEOTIDE SEQUENCE [LARGE SCALE GENOMIC DNA]</scope>
    <source>
        <strain evidence="2 3">3-C-1</strain>
    </source>
</reference>
<protein>
    <recommendedName>
        <fullName evidence="4">DUF2809 domain-containing protein</fullName>
    </recommendedName>
</protein>
<accession>K2IKB4</accession>
<organism evidence="2 3">
    <name type="scientific">Gallaecimonas xiamenensis 3-C-1</name>
    <dbReference type="NCBI Taxonomy" id="745411"/>
    <lineage>
        <taxon>Bacteria</taxon>
        <taxon>Pseudomonadati</taxon>
        <taxon>Pseudomonadota</taxon>
        <taxon>Gammaproteobacteria</taxon>
        <taxon>Enterobacterales</taxon>
        <taxon>Gallaecimonadaceae</taxon>
        <taxon>Gallaecimonas</taxon>
    </lineage>
</organism>
<feature type="transmembrane region" description="Helical" evidence="1">
    <location>
        <begin position="34"/>
        <end position="53"/>
    </location>
</feature>
<evidence type="ECO:0008006" key="4">
    <source>
        <dbReference type="Google" id="ProtNLM"/>
    </source>
</evidence>